<protein>
    <submittedName>
        <fullName evidence="4">Uncharacterized protein</fullName>
    </submittedName>
</protein>
<dbReference type="Proteomes" id="UP000199497">
    <property type="component" value="Unassembled WGS sequence"/>
</dbReference>
<dbReference type="EMBL" id="FNJR01000003">
    <property type="protein sequence ID" value="SDP34434.1"/>
    <property type="molecule type" value="Genomic_DNA"/>
</dbReference>
<name>A0A1H0RY86_9ACTN</name>
<dbReference type="InterPro" id="IPR008920">
    <property type="entry name" value="TF_FadR/GntR_C"/>
</dbReference>
<organism evidence="4 5">
    <name type="scientific">Actinopolyspora xinjiangensis</name>
    <dbReference type="NCBI Taxonomy" id="405564"/>
    <lineage>
        <taxon>Bacteria</taxon>
        <taxon>Bacillati</taxon>
        <taxon>Actinomycetota</taxon>
        <taxon>Actinomycetes</taxon>
        <taxon>Actinopolysporales</taxon>
        <taxon>Actinopolysporaceae</taxon>
        <taxon>Actinopolyspora</taxon>
    </lineage>
</organism>
<evidence type="ECO:0000313" key="5">
    <source>
        <dbReference type="Proteomes" id="UP000199497"/>
    </source>
</evidence>
<keyword evidence="1" id="KW-0805">Transcription regulation</keyword>
<dbReference type="GO" id="GO:0003677">
    <property type="term" value="F:DNA binding"/>
    <property type="evidence" value="ECO:0007669"/>
    <property type="project" value="UniProtKB-KW"/>
</dbReference>
<keyword evidence="2" id="KW-0238">DNA-binding</keyword>
<keyword evidence="5" id="KW-1185">Reference proteome</keyword>
<keyword evidence="3" id="KW-0804">Transcription</keyword>
<reference evidence="5" key="1">
    <citation type="submission" date="2016-10" db="EMBL/GenBank/DDBJ databases">
        <authorList>
            <person name="Varghese N."/>
            <person name="Submissions S."/>
        </authorList>
    </citation>
    <scope>NUCLEOTIDE SEQUENCE [LARGE SCALE GENOMIC DNA]</scope>
    <source>
        <strain evidence="5">DSM 46732</strain>
    </source>
</reference>
<evidence type="ECO:0000256" key="3">
    <source>
        <dbReference type="ARBA" id="ARBA00023163"/>
    </source>
</evidence>
<dbReference type="STRING" id="405564.SAMN04487905_103284"/>
<proteinExistence type="predicted"/>
<dbReference type="Gene3D" id="1.20.120.530">
    <property type="entry name" value="GntR ligand-binding domain-like"/>
    <property type="match status" value="1"/>
</dbReference>
<dbReference type="AlphaFoldDB" id="A0A1H0RY86"/>
<evidence type="ECO:0000256" key="2">
    <source>
        <dbReference type="ARBA" id="ARBA00023125"/>
    </source>
</evidence>
<evidence type="ECO:0000256" key="1">
    <source>
        <dbReference type="ARBA" id="ARBA00023015"/>
    </source>
</evidence>
<dbReference type="OrthoDB" id="8663149at2"/>
<gene>
    <name evidence="4" type="ORF">SAMN04487905_103284</name>
</gene>
<accession>A0A1H0RY86</accession>
<sequence length="64" mass="6949">MSSGKTHAVGLRSRELVEAMESGDAVEAARALTAHLSRSRETIVEWLTRWISAGTFDVEFGPAC</sequence>
<dbReference type="SUPFAM" id="SSF48008">
    <property type="entry name" value="GntR ligand-binding domain-like"/>
    <property type="match status" value="1"/>
</dbReference>
<dbReference type="RefSeq" id="WP_092599178.1">
    <property type="nucleotide sequence ID" value="NZ_FNJR01000003.1"/>
</dbReference>
<evidence type="ECO:0000313" key="4">
    <source>
        <dbReference type="EMBL" id="SDP34434.1"/>
    </source>
</evidence>